<evidence type="ECO:0000313" key="3">
    <source>
        <dbReference type="Proteomes" id="UP000233551"/>
    </source>
</evidence>
<feature type="region of interest" description="Disordered" evidence="1">
    <location>
        <begin position="624"/>
        <end position="652"/>
    </location>
</feature>
<dbReference type="Proteomes" id="UP000233551">
    <property type="component" value="Unassembled WGS sequence"/>
</dbReference>
<feature type="region of interest" description="Disordered" evidence="1">
    <location>
        <begin position="126"/>
        <end position="163"/>
    </location>
</feature>
<proteinExistence type="predicted"/>
<keyword evidence="3" id="KW-1185">Reference proteome</keyword>
<dbReference type="InterPro" id="IPR009057">
    <property type="entry name" value="Homeodomain-like_sf"/>
</dbReference>
<evidence type="ECO:0008006" key="4">
    <source>
        <dbReference type="Google" id="ProtNLM"/>
    </source>
</evidence>
<dbReference type="Gene3D" id="1.10.10.60">
    <property type="entry name" value="Homeodomain-like"/>
    <property type="match status" value="1"/>
</dbReference>
<dbReference type="STRING" id="22663.A0A2I0J1D9"/>
<reference evidence="2 3" key="1">
    <citation type="submission" date="2017-11" db="EMBL/GenBank/DDBJ databases">
        <title>De-novo sequencing of pomegranate (Punica granatum L.) genome.</title>
        <authorList>
            <person name="Akparov Z."/>
            <person name="Amiraslanov A."/>
            <person name="Hajiyeva S."/>
            <person name="Abbasov M."/>
            <person name="Kaur K."/>
            <person name="Hamwieh A."/>
            <person name="Solovyev V."/>
            <person name="Salamov A."/>
            <person name="Braich B."/>
            <person name="Kosarev P."/>
            <person name="Mahmoud A."/>
            <person name="Hajiyev E."/>
            <person name="Babayeva S."/>
            <person name="Izzatullayeva V."/>
            <person name="Mammadov A."/>
            <person name="Mammadov A."/>
            <person name="Sharifova S."/>
            <person name="Ojaghi J."/>
            <person name="Eynullazada K."/>
            <person name="Bayramov B."/>
            <person name="Abdulazimova A."/>
            <person name="Shahmuradov I."/>
        </authorList>
    </citation>
    <scope>NUCLEOTIDE SEQUENCE [LARGE SCALE GENOMIC DNA]</scope>
    <source>
        <strain evidence="3">cv. AG2017</strain>
        <tissue evidence="2">Leaf</tissue>
    </source>
</reference>
<dbReference type="EMBL" id="PGOL01002154">
    <property type="protein sequence ID" value="PKI50058.1"/>
    <property type="molecule type" value="Genomic_DNA"/>
</dbReference>
<evidence type="ECO:0000256" key="1">
    <source>
        <dbReference type="SAM" id="MobiDB-lite"/>
    </source>
</evidence>
<comment type="caution">
    <text evidence="2">The sequence shown here is derived from an EMBL/GenBank/DDBJ whole genome shotgun (WGS) entry which is preliminary data.</text>
</comment>
<organism evidence="2 3">
    <name type="scientific">Punica granatum</name>
    <name type="common">Pomegranate</name>
    <dbReference type="NCBI Taxonomy" id="22663"/>
    <lineage>
        <taxon>Eukaryota</taxon>
        <taxon>Viridiplantae</taxon>
        <taxon>Streptophyta</taxon>
        <taxon>Embryophyta</taxon>
        <taxon>Tracheophyta</taxon>
        <taxon>Spermatophyta</taxon>
        <taxon>Magnoliopsida</taxon>
        <taxon>eudicotyledons</taxon>
        <taxon>Gunneridae</taxon>
        <taxon>Pentapetalae</taxon>
        <taxon>rosids</taxon>
        <taxon>malvids</taxon>
        <taxon>Myrtales</taxon>
        <taxon>Lythraceae</taxon>
        <taxon>Punica</taxon>
    </lineage>
</organism>
<feature type="compositionally biased region" description="Polar residues" evidence="1">
    <location>
        <begin position="626"/>
        <end position="641"/>
    </location>
</feature>
<protein>
    <recommendedName>
        <fullName evidence="4">Myb-like domain-containing protein</fullName>
    </recommendedName>
</protein>
<dbReference type="AlphaFoldDB" id="A0A2I0J1D9"/>
<evidence type="ECO:0000313" key="2">
    <source>
        <dbReference type="EMBL" id="PKI50058.1"/>
    </source>
</evidence>
<accession>A0A2I0J1D9</accession>
<name>A0A2I0J1D9_PUNGR</name>
<dbReference type="PANTHER" id="PTHR44042:SF67">
    <property type="entry name" value="MYB-LIKE PROTEIN I"/>
    <property type="match status" value="1"/>
</dbReference>
<dbReference type="SUPFAM" id="SSF46689">
    <property type="entry name" value="Homeodomain-like"/>
    <property type="match status" value="1"/>
</dbReference>
<sequence length="652" mass="71373">MDNNEGSISCMLNSYEAIDVAAANGGMSIDSTMGTQLPAPSIDATMGTQLPVPVAVPKSDGHHGQLAIVSGEVGQQPEKKEAVSEAVDDAAGQTWNSGQEHGQDAVANGGMTLNKHLPPLVDRLEGDVDHGQSGIIPGEAGQKRRRKEAVREQVEQKPKRKKPVPWTEDDYKIFLLGLKRLETCPERWKKMATYLLPNKAQSEIASHAQKYYKRQGHQEKGQKRKSINDTILREEDVVRLSPLIEKMLQPLQRLELSQEIPTVVQSHAGQFYQNQMQPALQYLELSQEAPTVVQSHAGRQFHGVLGGSYPGQEQLHQMPVMEASADPRPSFGEYGQTQMQPTLQQLKLSQVGPTVARSHADQFHQVPGGSNPGQEQLHQMAIMGASAGPRPSFDECGQAQMQAPPQRLKLYQASPTAAHSHANQFHQVPGGSYPGQEQLHQMAIMGASVDPTLSFDECGQAQMQAPPQRLKLSQVGPTAAHSHSDQFHQVTGGSYPGQEQLHQMAIMGALADPRLNFDGCGQTQISSNVTWSMAPNTPNAHLREELYRFIRGVQSIRQEFQPVPTVQPMVRPHIPNSASTLMPLPMGRDFPIQGFNISSGAIPISPVAEYQQVQPSFYDKQCVPSFPTQPMPTAQPGQSTGAHEKWPGFLTN</sequence>
<dbReference type="PANTHER" id="PTHR44042">
    <property type="entry name" value="DUPLICATED HOMEODOMAIN-LIKE SUPERFAMILY PROTEIN-RELATED"/>
    <property type="match status" value="1"/>
</dbReference>
<gene>
    <name evidence="2" type="ORF">CRG98_029558</name>
</gene>